<comment type="caution">
    <text evidence="1">The sequence shown here is derived from an EMBL/GenBank/DDBJ whole genome shotgun (WGS) entry which is preliminary data.</text>
</comment>
<name>A0A3S1AV46_ELYCH</name>
<dbReference type="PANTHER" id="PTHR28434:SF1">
    <property type="entry name" value="PROTEIN C3ORF33"/>
    <property type="match status" value="1"/>
</dbReference>
<sequence length="239" mass="27382">MVPEPPPQRLLERSVHNFIDTHLRELQWTAYGLAGLGVALVLRRVKATTKFRRVSDIPAHFTTKNYRLQGHVRKISDSGELLVEHVPILQLNLFSNKAAESGDLLKVNIAGIALTPTAVEWLSETALDKPVWFRLLQARHGSLDCDVTLRLKQNWLRGHSSISEELVKRGLCAVRHHHTPPASRAYDRLLTRLLALEFRAQRRGKGLWGGKEYTGPGWWSNSVQWSRDKLHSLFRRREK</sequence>
<protein>
    <recommendedName>
        <fullName evidence="3">TNase-like domain-containing protein</fullName>
    </recommendedName>
</protein>
<dbReference type="Gene3D" id="2.40.50.90">
    <property type="match status" value="1"/>
</dbReference>
<evidence type="ECO:0000313" key="2">
    <source>
        <dbReference type="Proteomes" id="UP000271974"/>
    </source>
</evidence>
<organism evidence="1 2">
    <name type="scientific">Elysia chlorotica</name>
    <name type="common">Eastern emerald elysia</name>
    <name type="synonym">Sea slug</name>
    <dbReference type="NCBI Taxonomy" id="188477"/>
    <lineage>
        <taxon>Eukaryota</taxon>
        <taxon>Metazoa</taxon>
        <taxon>Spiralia</taxon>
        <taxon>Lophotrochozoa</taxon>
        <taxon>Mollusca</taxon>
        <taxon>Gastropoda</taxon>
        <taxon>Heterobranchia</taxon>
        <taxon>Euthyneura</taxon>
        <taxon>Panpulmonata</taxon>
        <taxon>Sacoglossa</taxon>
        <taxon>Placobranchoidea</taxon>
        <taxon>Plakobranchidae</taxon>
        <taxon>Elysia</taxon>
    </lineage>
</organism>
<dbReference type="EMBL" id="RQTK01000983">
    <property type="protein sequence ID" value="RUS73033.1"/>
    <property type="molecule type" value="Genomic_DNA"/>
</dbReference>
<dbReference type="InterPro" id="IPR042421">
    <property type="entry name" value="C3orf33-like"/>
</dbReference>
<keyword evidence="2" id="KW-1185">Reference proteome</keyword>
<accession>A0A3S1AV46</accession>
<evidence type="ECO:0000313" key="1">
    <source>
        <dbReference type="EMBL" id="RUS73033.1"/>
    </source>
</evidence>
<dbReference type="AlphaFoldDB" id="A0A3S1AV46"/>
<gene>
    <name evidence="1" type="ORF">EGW08_019197</name>
</gene>
<dbReference type="STRING" id="188477.A0A3S1AV46"/>
<dbReference type="Proteomes" id="UP000271974">
    <property type="component" value="Unassembled WGS sequence"/>
</dbReference>
<dbReference type="GO" id="GO:0005615">
    <property type="term" value="C:extracellular space"/>
    <property type="evidence" value="ECO:0007669"/>
    <property type="project" value="TreeGrafter"/>
</dbReference>
<dbReference type="SUPFAM" id="SSF50199">
    <property type="entry name" value="Staphylococcal nuclease"/>
    <property type="match status" value="1"/>
</dbReference>
<dbReference type="PANTHER" id="PTHR28434">
    <property type="entry name" value="PROTEIN C3ORF33"/>
    <property type="match status" value="1"/>
</dbReference>
<dbReference type="OrthoDB" id="6220511at2759"/>
<dbReference type="InterPro" id="IPR035437">
    <property type="entry name" value="SNase_OB-fold_sf"/>
</dbReference>
<reference evidence="1 2" key="1">
    <citation type="submission" date="2019-01" db="EMBL/GenBank/DDBJ databases">
        <title>A draft genome assembly of the solar-powered sea slug Elysia chlorotica.</title>
        <authorList>
            <person name="Cai H."/>
            <person name="Li Q."/>
            <person name="Fang X."/>
            <person name="Li J."/>
            <person name="Curtis N.E."/>
            <person name="Altenburger A."/>
            <person name="Shibata T."/>
            <person name="Feng M."/>
            <person name="Maeda T."/>
            <person name="Schwartz J.A."/>
            <person name="Shigenobu S."/>
            <person name="Lundholm N."/>
            <person name="Nishiyama T."/>
            <person name="Yang H."/>
            <person name="Hasebe M."/>
            <person name="Li S."/>
            <person name="Pierce S.K."/>
            <person name="Wang J."/>
        </authorList>
    </citation>
    <scope>NUCLEOTIDE SEQUENCE [LARGE SCALE GENOMIC DNA]</scope>
    <source>
        <strain evidence="1">EC2010</strain>
        <tissue evidence="1">Whole organism of an adult</tissue>
    </source>
</reference>
<proteinExistence type="predicted"/>
<evidence type="ECO:0008006" key="3">
    <source>
        <dbReference type="Google" id="ProtNLM"/>
    </source>
</evidence>